<feature type="compositionally biased region" description="Low complexity" evidence="2">
    <location>
        <begin position="84"/>
        <end position="94"/>
    </location>
</feature>
<dbReference type="PROSITE" id="PS01186">
    <property type="entry name" value="EGF_2"/>
    <property type="match status" value="1"/>
</dbReference>
<dbReference type="InterPro" id="IPR002049">
    <property type="entry name" value="LE_dom"/>
</dbReference>
<dbReference type="OrthoDB" id="1924787at2759"/>
<feature type="signal peptide" evidence="3">
    <location>
        <begin position="1"/>
        <end position="18"/>
    </location>
</feature>
<evidence type="ECO:0000256" key="1">
    <source>
        <dbReference type="PROSITE-ProRule" id="PRU00076"/>
    </source>
</evidence>
<evidence type="ECO:0000256" key="2">
    <source>
        <dbReference type="SAM" id="MobiDB-lite"/>
    </source>
</evidence>
<feature type="disulfide bond" evidence="1">
    <location>
        <begin position="137"/>
        <end position="146"/>
    </location>
</feature>
<keyword evidence="6" id="KW-1185">Reference proteome</keyword>
<dbReference type="InterPro" id="IPR000742">
    <property type="entry name" value="EGF"/>
</dbReference>
<feature type="domain" description="EGF-like" evidence="4">
    <location>
        <begin position="114"/>
        <end position="147"/>
    </location>
</feature>
<dbReference type="RefSeq" id="XP_042917119.1">
    <property type="nucleotide sequence ID" value="XM_043070446.1"/>
</dbReference>
<feature type="chain" id="PRO_5014360785" description="EGF-like domain-containing protein" evidence="3">
    <location>
        <begin position="19"/>
        <end position="160"/>
    </location>
</feature>
<protein>
    <recommendedName>
        <fullName evidence="4">EGF-like domain-containing protein</fullName>
    </recommendedName>
</protein>
<accession>A0A2K3CYV9</accession>
<sequence length="160" mass="16459">MPGLALIAILGAVAVASAAVVSHESPTVAVSASRQASQTVHAHRSSEAKRARYTSASGASSGLDERWVRSVAARRRALLADAAAAPSADADTASNPLPTPTHPDVGLDSIFVPRNLSCDPKCTERGNCNAEEGTCECPFGYTGPTCDLPLMPACQVRACV</sequence>
<evidence type="ECO:0000259" key="4">
    <source>
        <dbReference type="PROSITE" id="PS50026"/>
    </source>
</evidence>
<feature type="disulfide bond" evidence="1">
    <location>
        <begin position="118"/>
        <end position="128"/>
    </location>
</feature>
<gene>
    <name evidence="5" type="ORF">CHLRE_14g632823v5</name>
</gene>
<evidence type="ECO:0000256" key="3">
    <source>
        <dbReference type="SAM" id="SignalP"/>
    </source>
</evidence>
<dbReference type="KEGG" id="cre:CHLRE_14g632823v5"/>
<comment type="caution">
    <text evidence="1">Lacks conserved residue(s) required for the propagation of feature annotation.</text>
</comment>
<dbReference type="Pfam" id="PF23106">
    <property type="entry name" value="EGF_Teneurin"/>
    <property type="match status" value="1"/>
</dbReference>
<dbReference type="EMBL" id="CM008975">
    <property type="protein sequence ID" value="PNW73463.1"/>
    <property type="molecule type" value="Genomic_DNA"/>
</dbReference>
<name>A0A2K3CYV9_CHLRE</name>
<keyword evidence="3" id="KW-0732">Signal</keyword>
<feature type="region of interest" description="Disordered" evidence="2">
    <location>
        <begin position="84"/>
        <end position="103"/>
    </location>
</feature>
<keyword evidence="1" id="KW-1015">Disulfide bond</keyword>
<dbReference type="PROSITE" id="PS00022">
    <property type="entry name" value="EGF_1"/>
    <property type="match status" value="1"/>
</dbReference>
<dbReference type="Gene3D" id="2.60.120.260">
    <property type="entry name" value="Galactose-binding domain-like"/>
    <property type="match status" value="1"/>
</dbReference>
<proteinExistence type="predicted"/>
<dbReference type="CDD" id="cd00055">
    <property type="entry name" value="EGF_Lam"/>
    <property type="match status" value="1"/>
</dbReference>
<reference evidence="5 6" key="1">
    <citation type="journal article" date="2007" name="Science">
        <title>The Chlamydomonas genome reveals the evolution of key animal and plant functions.</title>
        <authorList>
            <person name="Merchant S.S."/>
            <person name="Prochnik S.E."/>
            <person name="Vallon O."/>
            <person name="Harris E.H."/>
            <person name="Karpowicz S.J."/>
            <person name="Witman G.B."/>
            <person name="Terry A."/>
            <person name="Salamov A."/>
            <person name="Fritz-Laylin L.K."/>
            <person name="Marechal-Drouard L."/>
            <person name="Marshall W.F."/>
            <person name="Qu L.H."/>
            <person name="Nelson D.R."/>
            <person name="Sanderfoot A.A."/>
            <person name="Spalding M.H."/>
            <person name="Kapitonov V.V."/>
            <person name="Ren Q."/>
            <person name="Ferris P."/>
            <person name="Lindquist E."/>
            <person name="Shapiro H."/>
            <person name="Lucas S.M."/>
            <person name="Grimwood J."/>
            <person name="Schmutz J."/>
            <person name="Cardol P."/>
            <person name="Cerutti H."/>
            <person name="Chanfreau G."/>
            <person name="Chen C.L."/>
            <person name="Cognat V."/>
            <person name="Croft M.T."/>
            <person name="Dent R."/>
            <person name="Dutcher S."/>
            <person name="Fernandez E."/>
            <person name="Fukuzawa H."/>
            <person name="Gonzalez-Ballester D."/>
            <person name="Gonzalez-Halphen D."/>
            <person name="Hallmann A."/>
            <person name="Hanikenne M."/>
            <person name="Hippler M."/>
            <person name="Inwood W."/>
            <person name="Jabbari K."/>
            <person name="Kalanon M."/>
            <person name="Kuras R."/>
            <person name="Lefebvre P.A."/>
            <person name="Lemaire S.D."/>
            <person name="Lobanov A.V."/>
            <person name="Lohr M."/>
            <person name="Manuell A."/>
            <person name="Meier I."/>
            <person name="Mets L."/>
            <person name="Mittag M."/>
            <person name="Mittelmeier T."/>
            <person name="Moroney J.V."/>
            <person name="Moseley J."/>
            <person name="Napoli C."/>
            <person name="Nedelcu A.M."/>
            <person name="Niyogi K."/>
            <person name="Novoselov S.V."/>
            <person name="Paulsen I.T."/>
            <person name="Pazour G."/>
            <person name="Purton S."/>
            <person name="Ral J.P."/>
            <person name="Riano-Pachon D.M."/>
            <person name="Riekhof W."/>
            <person name="Rymarquis L."/>
            <person name="Schroda M."/>
            <person name="Stern D."/>
            <person name="Umen J."/>
            <person name="Willows R."/>
            <person name="Wilson N."/>
            <person name="Zimmer S.L."/>
            <person name="Allmer J."/>
            <person name="Balk J."/>
            <person name="Bisova K."/>
            <person name="Chen C.J."/>
            <person name="Elias M."/>
            <person name="Gendler K."/>
            <person name="Hauser C."/>
            <person name="Lamb M.R."/>
            <person name="Ledford H."/>
            <person name="Long J.C."/>
            <person name="Minagawa J."/>
            <person name="Page M.D."/>
            <person name="Pan J."/>
            <person name="Pootakham W."/>
            <person name="Roje S."/>
            <person name="Rose A."/>
            <person name="Stahlberg E."/>
            <person name="Terauchi A.M."/>
            <person name="Yang P."/>
            <person name="Ball S."/>
            <person name="Bowler C."/>
            <person name="Dieckmann C.L."/>
            <person name="Gladyshev V.N."/>
            <person name="Green P."/>
            <person name="Jorgensen R."/>
            <person name="Mayfield S."/>
            <person name="Mueller-Roeber B."/>
            <person name="Rajamani S."/>
            <person name="Sayre R.T."/>
            <person name="Brokstein P."/>
            <person name="Dubchak I."/>
            <person name="Goodstein D."/>
            <person name="Hornick L."/>
            <person name="Huang Y.W."/>
            <person name="Jhaveri J."/>
            <person name="Luo Y."/>
            <person name="Martinez D."/>
            <person name="Ngau W.C."/>
            <person name="Otillar B."/>
            <person name="Poliakov A."/>
            <person name="Porter A."/>
            <person name="Szajkowski L."/>
            <person name="Werner G."/>
            <person name="Zhou K."/>
            <person name="Grigoriev I.V."/>
            <person name="Rokhsar D.S."/>
            <person name="Grossman A.R."/>
        </authorList>
    </citation>
    <scope>NUCLEOTIDE SEQUENCE [LARGE SCALE GENOMIC DNA]</scope>
    <source>
        <strain evidence="6">CC-503</strain>
    </source>
</reference>
<dbReference type="InParanoid" id="A0A2K3CYV9"/>
<evidence type="ECO:0000313" key="6">
    <source>
        <dbReference type="Proteomes" id="UP000006906"/>
    </source>
</evidence>
<dbReference type="AlphaFoldDB" id="A0A2K3CYV9"/>
<feature type="region of interest" description="Disordered" evidence="2">
    <location>
        <begin position="33"/>
        <end position="57"/>
    </location>
</feature>
<dbReference type="Gramene" id="PNW73463">
    <property type="protein sequence ID" value="PNW73463"/>
    <property type="gene ID" value="CHLRE_14g632823v5"/>
</dbReference>
<keyword evidence="1" id="KW-0245">EGF-like domain</keyword>
<dbReference type="Proteomes" id="UP000006906">
    <property type="component" value="Chromosome 14"/>
</dbReference>
<evidence type="ECO:0000313" key="5">
    <source>
        <dbReference type="EMBL" id="PNW73463.1"/>
    </source>
</evidence>
<dbReference type="SUPFAM" id="SSF57196">
    <property type="entry name" value="EGF/Laminin"/>
    <property type="match status" value="1"/>
</dbReference>
<organism evidence="5 6">
    <name type="scientific">Chlamydomonas reinhardtii</name>
    <name type="common">Chlamydomonas smithii</name>
    <dbReference type="NCBI Taxonomy" id="3055"/>
    <lineage>
        <taxon>Eukaryota</taxon>
        <taxon>Viridiplantae</taxon>
        <taxon>Chlorophyta</taxon>
        <taxon>core chlorophytes</taxon>
        <taxon>Chlorophyceae</taxon>
        <taxon>CS clade</taxon>
        <taxon>Chlamydomonadales</taxon>
        <taxon>Chlamydomonadaceae</taxon>
        <taxon>Chlamydomonas</taxon>
    </lineage>
</organism>
<dbReference type="PROSITE" id="PS50026">
    <property type="entry name" value="EGF_3"/>
    <property type="match status" value="1"/>
</dbReference>
<dbReference type="GeneID" id="66056350"/>